<dbReference type="RefSeq" id="WP_090746162.1">
    <property type="nucleotide sequence ID" value="NZ_CZQA01000001.1"/>
</dbReference>
<protein>
    <submittedName>
        <fullName evidence="2">Uncharacterized protein</fullName>
    </submittedName>
</protein>
<accession>A0A0S4L9V9</accession>
<dbReference type="AlphaFoldDB" id="A0A0S4L9V9"/>
<organism evidence="2 3">
    <name type="scientific">Candidatus Nitrospira nitrosa</name>
    <dbReference type="NCBI Taxonomy" id="1742972"/>
    <lineage>
        <taxon>Bacteria</taxon>
        <taxon>Pseudomonadati</taxon>
        <taxon>Nitrospirota</taxon>
        <taxon>Nitrospiria</taxon>
        <taxon>Nitrospirales</taxon>
        <taxon>Nitrospiraceae</taxon>
        <taxon>Nitrospira</taxon>
    </lineage>
</organism>
<evidence type="ECO:0000313" key="3">
    <source>
        <dbReference type="Proteomes" id="UP000199032"/>
    </source>
</evidence>
<keyword evidence="1" id="KW-1133">Transmembrane helix</keyword>
<keyword evidence="1" id="KW-0472">Membrane</keyword>
<name>A0A0S4L9V9_9BACT</name>
<dbReference type="EMBL" id="CZQA01000001">
    <property type="protein sequence ID" value="CUS34293.1"/>
    <property type="molecule type" value="Genomic_DNA"/>
</dbReference>
<feature type="transmembrane region" description="Helical" evidence="1">
    <location>
        <begin position="212"/>
        <end position="233"/>
    </location>
</feature>
<keyword evidence="1" id="KW-0812">Transmembrane</keyword>
<gene>
    <name evidence="2" type="ORF">COMA1_11621</name>
</gene>
<keyword evidence="3" id="KW-1185">Reference proteome</keyword>
<sequence>MIIQHDISTLTKVETEPERLLAGKVAINMKHQALRQVCSGMMTATVALLSALWICPTSADALTVSELDFTSGSIALKNGSATIAARNFTTSGQIVMEQYQPLPDIIAPISINVPLLGTHTFSLFTSGPNPFPSGNTSGSTITADLTSLLAKLTGGLIPVGGVTTNIGGNAVGSFNSLTNAFTGLTWSHGLSGVPGLPSNLTVQFTLNGTAQLAAVPLPGAALLFGSGLAGLLLRRAHKVVS</sequence>
<reference evidence="2 3" key="1">
    <citation type="submission" date="2015-10" db="EMBL/GenBank/DDBJ databases">
        <authorList>
            <person name="Gilbert D.G."/>
        </authorList>
    </citation>
    <scope>NUCLEOTIDE SEQUENCE [LARGE SCALE GENOMIC DNA]</scope>
    <source>
        <strain evidence="2">COMA1</strain>
    </source>
</reference>
<dbReference type="Proteomes" id="UP000199032">
    <property type="component" value="Unassembled WGS sequence"/>
</dbReference>
<evidence type="ECO:0000256" key="1">
    <source>
        <dbReference type="SAM" id="Phobius"/>
    </source>
</evidence>
<evidence type="ECO:0000313" key="2">
    <source>
        <dbReference type="EMBL" id="CUS34293.1"/>
    </source>
</evidence>
<proteinExistence type="predicted"/>